<dbReference type="FunCoup" id="A0A4V3SHS3">
    <property type="interactions" value="98"/>
</dbReference>
<keyword evidence="1" id="KW-0732">Signal</keyword>
<dbReference type="AlphaFoldDB" id="A0A4V3SHS3"/>
<dbReference type="InterPro" id="IPR030395">
    <property type="entry name" value="GP_PDE_dom"/>
</dbReference>
<dbReference type="OrthoDB" id="1058301at2759"/>
<dbReference type="PANTHER" id="PTHR46211">
    <property type="entry name" value="GLYCEROPHOSPHORYL DIESTER PHOSPHODIESTERASE"/>
    <property type="match status" value="1"/>
</dbReference>
<dbReference type="Pfam" id="PF03009">
    <property type="entry name" value="GDPD"/>
    <property type="match status" value="1"/>
</dbReference>
<accession>A0A4V3SHS3</accession>
<keyword evidence="4" id="KW-1185">Reference proteome</keyword>
<dbReference type="GO" id="GO:0008081">
    <property type="term" value="F:phosphoric diester hydrolase activity"/>
    <property type="evidence" value="ECO:0007669"/>
    <property type="project" value="InterPro"/>
</dbReference>
<dbReference type="SUPFAM" id="SSF51695">
    <property type="entry name" value="PLC-like phosphodiesterases"/>
    <property type="match status" value="1"/>
</dbReference>
<dbReference type="InParanoid" id="A0A4V3SHS3"/>
<feature type="domain" description="GP-PDE" evidence="2">
    <location>
        <begin position="45"/>
        <end position="337"/>
    </location>
</feature>
<evidence type="ECO:0000259" key="2">
    <source>
        <dbReference type="PROSITE" id="PS51704"/>
    </source>
</evidence>
<dbReference type="InterPro" id="IPR017946">
    <property type="entry name" value="PLC-like_Pdiesterase_TIM-brl"/>
</dbReference>
<organism evidence="3 4">
    <name type="scientific">Ascodesmis nigricans</name>
    <dbReference type="NCBI Taxonomy" id="341454"/>
    <lineage>
        <taxon>Eukaryota</taxon>
        <taxon>Fungi</taxon>
        <taxon>Dikarya</taxon>
        <taxon>Ascomycota</taxon>
        <taxon>Pezizomycotina</taxon>
        <taxon>Pezizomycetes</taxon>
        <taxon>Pezizales</taxon>
        <taxon>Ascodesmidaceae</taxon>
        <taxon>Ascodesmis</taxon>
    </lineage>
</organism>
<proteinExistence type="predicted"/>
<dbReference type="Proteomes" id="UP000298138">
    <property type="component" value="Unassembled WGS sequence"/>
</dbReference>
<dbReference type="STRING" id="341454.A0A4V3SHS3"/>
<protein>
    <submittedName>
        <fullName evidence="3">Glycerophosphoryl diester phosphodiesterase</fullName>
    </submittedName>
</protein>
<evidence type="ECO:0000313" key="3">
    <source>
        <dbReference type="EMBL" id="TGZ77354.1"/>
    </source>
</evidence>
<evidence type="ECO:0000313" key="4">
    <source>
        <dbReference type="Proteomes" id="UP000298138"/>
    </source>
</evidence>
<dbReference type="PROSITE" id="PS51704">
    <property type="entry name" value="GP_PDE"/>
    <property type="match status" value="1"/>
</dbReference>
<feature type="signal peptide" evidence="1">
    <location>
        <begin position="1"/>
        <end position="26"/>
    </location>
</feature>
<dbReference type="Gene3D" id="3.20.20.190">
    <property type="entry name" value="Phosphatidylinositol (PI) phosphodiesterase"/>
    <property type="match status" value="1"/>
</dbReference>
<feature type="chain" id="PRO_5020341450" evidence="1">
    <location>
        <begin position="27"/>
        <end position="363"/>
    </location>
</feature>
<dbReference type="PANTHER" id="PTHR46211:SF14">
    <property type="entry name" value="GLYCEROPHOSPHODIESTER PHOSPHODIESTERASE"/>
    <property type="match status" value="1"/>
</dbReference>
<name>A0A4V3SHS3_9PEZI</name>
<sequence length="363" mass="39206">MVQLHNLGPLSAALTVGFLSITPAIAIPSPNGGQDLQSSGRRKSVEVQAHRGGLGVRPESTLYAFAHALEIGVDVLEMDAVFTKDGVPVIWHDDQISATKCKDTTGNFVGQYIVNITLAELKTLDCGSQQISGHPQQKLFPGAQIQTLSEILDLVSCVGDKSIRINLETKLSPLAPAISFPPEKYITSLVPTLRKHNMAQRTTIQSFDWRTLVGIKKSFPDIKLVALADATTIVPASDGTYPWLGGVDLRDFSGDWVKAAKSIGADIISPRWAVAGTTVNSPTYRPFLTEEMVRVAEKLRMETVPWTLDDEVSIEDAIVKGVKGVISNYPERVIAVANTLGIKAGKKGKKVPEKCLKNGGTRV</sequence>
<reference evidence="3 4" key="1">
    <citation type="submission" date="2019-04" db="EMBL/GenBank/DDBJ databases">
        <title>Comparative genomics and transcriptomics to analyze fruiting body development in filamentous ascomycetes.</title>
        <authorList>
            <consortium name="DOE Joint Genome Institute"/>
            <person name="Lutkenhaus R."/>
            <person name="Traeger S."/>
            <person name="Breuer J."/>
            <person name="Kuo A."/>
            <person name="Lipzen A."/>
            <person name="Pangilinan J."/>
            <person name="Dilworth D."/>
            <person name="Sandor L."/>
            <person name="Poggeler S."/>
            <person name="Barry K."/>
            <person name="Grigoriev I.V."/>
            <person name="Nowrousian M."/>
        </authorList>
    </citation>
    <scope>NUCLEOTIDE SEQUENCE [LARGE SCALE GENOMIC DNA]</scope>
    <source>
        <strain evidence="3 4">CBS 389.68</strain>
    </source>
</reference>
<evidence type="ECO:0000256" key="1">
    <source>
        <dbReference type="SAM" id="SignalP"/>
    </source>
</evidence>
<gene>
    <name evidence="3" type="ORF">EX30DRAFT_311368</name>
</gene>
<dbReference type="GO" id="GO:0006629">
    <property type="term" value="P:lipid metabolic process"/>
    <property type="evidence" value="ECO:0007669"/>
    <property type="project" value="InterPro"/>
</dbReference>
<dbReference type="EMBL" id="ML220154">
    <property type="protein sequence ID" value="TGZ77354.1"/>
    <property type="molecule type" value="Genomic_DNA"/>
</dbReference>